<name>A0ABU1N1Q5_9CAUL</name>
<dbReference type="InterPro" id="IPR008309">
    <property type="entry name" value="YdbL"/>
</dbReference>
<evidence type="ECO:0000313" key="3">
    <source>
        <dbReference type="Proteomes" id="UP001262754"/>
    </source>
</evidence>
<sequence>MIRKTMTVLALAASLGAAVSFVALPALAQSAAAKAAVDAGKAAGVVGEQADGFLGVVSGGDAALRAAVAEINAGRAAVYKDTAAKTGVTAEAAGQATAKQLYGRLAPGQYWKPLNGGWTKK</sequence>
<proteinExistence type="predicted"/>
<reference evidence="2 3" key="1">
    <citation type="submission" date="2023-07" db="EMBL/GenBank/DDBJ databases">
        <title>Sorghum-associated microbial communities from plants grown in Nebraska, USA.</title>
        <authorList>
            <person name="Schachtman D."/>
        </authorList>
    </citation>
    <scope>NUCLEOTIDE SEQUENCE [LARGE SCALE GENOMIC DNA]</scope>
    <source>
        <strain evidence="2 3">DS2154</strain>
    </source>
</reference>
<keyword evidence="1" id="KW-0732">Signal</keyword>
<dbReference type="Proteomes" id="UP001262754">
    <property type="component" value="Unassembled WGS sequence"/>
</dbReference>
<feature type="signal peptide" evidence="1">
    <location>
        <begin position="1"/>
        <end position="28"/>
    </location>
</feature>
<dbReference type="RefSeq" id="WP_056754784.1">
    <property type="nucleotide sequence ID" value="NZ_JAVDRL010000008.1"/>
</dbReference>
<feature type="chain" id="PRO_5046943339" evidence="1">
    <location>
        <begin position="29"/>
        <end position="121"/>
    </location>
</feature>
<evidence type="ECO:0000313" key="2">
    <source>
        <dbReference type="EMBL" id="MDR6532383.1"/>
    </source>
</evidence>
<accession>A0ABU1N1Q5</accession>
<dbReference type="PIRSF" id="PIRSF025560">
    <property type="entry name" value="UCP025560"/>
    <property type="match status" value="1"/>
</dbReference>
<evidence type="ECO:0000256" key="1">
    <source>
        <dbReference type="SAM" id="SignalP"/>
    </source>
</evidence>
<organism evidence="2 3">
    <name type="scientific">Caulobacter rhizosphaerae</name>
    <dbReference type="NCBI Taxonomy" id="2010972"/>
    <lineage>
        <taxon>Bacteria</taxon>
        <taxon>Pseudomonadati</taxon>
        <taxon>Pseudomonadota</taxon>
        <taxon>Alphaproteobacteria</taxon>
        <taxon>Caulobacterales</taxon>
        <taxon>Caulobacteraceae</taxon>
        <taxon>Caulobacter</taxon>
    </lineage>
</organism>
<comment type="caution">
    <text evidence="2">The sequence shown here is derived from an EMBL/GenBank/DDBJ whole genome shotgun (WGS) entry which is preliminary data.</text>
</comment>
<protein>
    <submittedName>
        <fullName evidence="2">Uncharacterized protein YdbL (DUF1318 family)</fullName>
    </submittedName>
</protein>
<gene>
    <name evidence="2" type="ORF">J2800_003139</name>
</gene>
<keyword evidence="3" id="KW-1185">Reference proteome</keyword>
<dbReference type="EMBL" id="JAVDRL010000008">
    <property type="protein sequence ID" value="MDR6532383.1"/>
    <property type="molecule type" value="Genomic_DNA"/>
</dbReference>
<dbReference type="Pfam" id="PF07027">
    <property type="entry name" value="DUF1318"/>
    <property type="match status" value="1"/>
</dbReference>